<reference evidence="2 3" key="1">
    <citation type="submission" date="2018-01" db="EMBL/GenBank/DDBJ databases">
        <title>Whole genome sequence of Melissococcus plutonius DAT561.</title>
        <authorList>
            <person name="Okumura K."/>
            <person name="Takamatsu D."/>
            <person name="Okura M."/>
        </authorList>
    </citation>
    <scope>NUCLEOTIDE SEQUENCE [LARGE SCALE GENOMIC DNA]</scope>
    <source>
        <strain evidence="2 3">DAT561</strain>
    </source>
</reference>
<keyword evidence="1" id="KW-1133">Transmembrane helix</keyword>
<dbReference type="CDD" id="cd17332">
    <property type="entry name" value="MFS_MelB_like"/>
    <property type="match status" value="1"/>
</dbReference>
<feature type="transmembrane region" description="Helical" evidence="1">
    <location>
        <begin position="281"/>
        <end position="299"/>
    </location>
</feature>
<feature type="transmembrane region" description="Helical" evidence="1">
    <location>
        <begin position="332"/>
        <end position="353"/>
    </location>
</feature>
<feature type="transmembrane region" description="Helical" evidence="1">
    <location>
        <begin position="387"/>
        <end position="405"/>
    </location>
</feature>
<feature type="transmembrane region" description="Helical" evidence="1">
    <location>
        <begin position="111"/>
        <end position="134"/>
    </location>
</feature>
<feature type="transmembrane region" description="Helical" evidence="1">
    <location>
        <begin position="45"/>
        <end position="67"/>
    </location>
</feature>
<keyword evidence="1" id="KW-0472">Membrane</keyword>
<evidence type="ECO:0000256" key="1">
    <source>
        <dbReference type="SAM" id="Phobius"/>
    </source>
</evidence>
<organism evidence="2 3">
    <name type="scientific">Melissococcus plutonius</name>
    <dbReference type="NCBI Taxonomy" id="33970"/>
    <lineage>
        <taxon>Bacteria</taxon>
        <taxon>Bacillati</taxon>
        <taxon>Bacillota</taxon>
        <taxon>Bacilli</taxon>
        <taxon>Lactobacillales</taxon>
        <taxon>Enterococcaceae</taxon>
        <taxon>Melissococcus</taxon>
    </lineage>
</organism>
<dbReference type="GO" id="GO:0015293">
    <property type="term" value="F:symporter activity"/>
    <property type="evidence" value="ECO:0007669"/>
    <property type="project" value="InterPro"/>
</dbReference>
<evidence type="ECO:0000313" key="3">
    <source>
        <dbReference type="Proteomes" id="UP000269226"/>
    </source>
</evidence>
<sequence>MKSNAKKITLLTQLSYGAGNLLGSGALAISGAWLLYFYTTFCGLSIFQATIIFSSSTYLDVVMNPLMGFITDNFYATKLGRKFGRRRFFILIGIPLMLIYPMLWVKNMNFIYYLSTYILFEMTYTAVMIPYETLPIEMTNDFTQRTTITGSKAMFGKVANFLAASIPGVFINIFGKNSPTPFFYTGVVYAAILVVALSFLYFNSWEKPYTEVTSEKIPNVFQSFKKLFVDIFSTFKIKTFRNHLGMYLFSSGAEWLFTATFTYFIVFVLQKPSTFVSELNSMNSILQLISTALFIGICVKKGFTKPFILALIVVITATMGYISIAIFHLPHLTWLVITITFMFGLGTGGVYYVPWTVYTFLADVDEIVTNRRREGVYAGAMTMSGKLVRASIVFLLGIILSLFGFKDGTSTQPLSAQHAIIGVLFFGVCGFALIAIFFSKRMKLDKDTHQLVIDELERIHNGGKAEDIQPEIKVILEELTGIPYEKCFGNNTIGYHATEKNSPIEPQHMV</sequence>
<feature type="transmembrane region" description="Helical" evidence="1">
    <location>
        <begin position="417"/>
        <end position="438"/>
    </location>
</feature>
<protein>
    <submittedName>
        <fullName evidence="2">Putative transport protein</fullName>
    </submittedName>
</protein>
<dbReference type="InterPro" id="IPR036259">
    <property type="entry name" value="MFS_trans_sf"/>
</dbReference>
<gene>
    <name evidence="2" type="ORF">DAT561_1418</name>
</gene>
<feature type="transmembrane region" description="Helical" evidence="1">
    <location>
        <begin position="181"/>
        <end position="202"/>
    </location>
</feature>
<name>A0A2Z5Y3V0_9ENTE</name>
<feature type="transmembrane region" description="Helical" evidence="1">
    <location>
        <begin position="246"/>
        <end position="269"/>
    </location>
</feature>
<dbReference type="AlphaFoldDB" id="A0A2Z5Y3V0"/>
<keyword evidence="1" id="KW-0812">Transmembrane</keyword>
<dbReference type="SUPFAM" id="SSF103473">
    <property type="entry name" value="MFS general substrate transporter"/>
    <property type="match status" value="1"/>
</dbReference>
<accession>A0A2Z5Y3V0</accession>
<dbReference type="GO" id="GO:0008643">
    <property type="term" value="P:carbohydrate transport"/>
    <property type="evidence" value="ECO:0007669"/>
    <property type="project" value="InterPro"/>
</dbReference>
<proteinExistence type="predicted"/>
<evidence type="ECO:0000313" key="2">
    <source>
        <dbReference type="EMBL" id="BBC61516.1"/>
    </source>
</evidence>
<feature type="transmembrane region" description="Helical" evidence="1">
    <location>
        <begin position="306"/>
        <end position="326"/>
    </location>
</feature>
<feature type="transmembrane region" description="Helical" evidence="1">
    <location>
        <begin position="155"/>
        <end position="175"/>
    </location>
</feature>
<dbReference type="Pfam" id="PF13347">
    <property type="entry name" value="MFS_2"/>
    <property type="match status" value="1"/>
</dbReference>
<dbReference type="GO" id="GO:0005886">
    <property type="term" value="C:plasma membrane"/>
    <property type="evidence" value="ECO:0007669"/>
    <property type="project" value="TreeGrafter"/>
</dbReference>
<feature type="transmembrane region" description="Helical" evidence="1">
    <location>
        <begin position="21"/>
        <end position="39"/>
    </location>
</feature>
<dbReference type="EMBL" id="AP018492">
    <property type="protein sequence ID" value="BBC61516.1"/>
    <property type="molecule type" value="Genomic_DNA"/>
</dbReference>
<dbReference type="Proteomes" id="UP000269226">
    <property type="component" value="Chromosome"/>
</dbReference>
<feature type="transmembrane region" description="Helical" evidence="1">
    <location>
        <begin position="88"/>
        <end position="105"/>
    </location>
</feature>
<dbReference type="Gene3D" id="1.20.1250.20">
    <property type="entry name" value="MFS general substrate transporter like domains"/>
    <property type="match status" value="2"/>
</dbReference>
<dbReference type="GeneID" id="57043954"/>
<dbReference type="RefSeq" id="WP_015695323.1">
    <property type="nucleotide sequence ID" value="NZ_AP018492.1"/>
</dbReference>
<dbReference type="InterPro" id="IPR039672">
    <property type="entry name" value="MFS_2"/>
</dbReference>
<dbReference type="PANTHER" id="PTHR11328">
    <property type="entry name" value="MAJOR FACILITATOR SUPERFAMILY DOMAIN-CONTAINING PROTEIN"/>
    <property type="match status" value="1"/>
</dbReference>
<dbReference type="PANTHER" id="PTHR11328:SF24">
    <property type="entry name" value="MAJOR FACILITATOR SUPERFAMILY (MFS) PROFILE DOMAIN-CONTAINING PROTEIN"/>
    <property type="match status" value="1"/>
</dbReference>